<gene>
    <name evidence="14" type="ORF">IFR04_003279</name>
</gene>
<evidence type="ECO:0000256" key="12">
    <source>
        <dbReference type="SAM" id="Phobius"/>
    </source>
</evidence>
<comment type="similarity">
    <text evidence="2">Belongs to the ADIPOR family.</text>
</comment>
<keyword evidence="5 12" id="KW-1133">Transmembrane helix</keyword>
<comment type="similarity">
    <text evidence="10">Belongs to the cyclin family.</text>
</comment>
<dbReference type="InterPro" id="IPR048258">
    <property type="entry name" value="Cyclins_cyclin-box"/>
</dbReference>
<keyword evidence="15" id="KW-1185">Reference proteome</keyword>
<keyword evidence="6 10" id="KW-0195">Cyclin</keyword>
<keyword evidence="3" id="KW-0132">Cell division</keyword>
<dbReference type="GO" id="GO:0016020">
    <property type="term" value="C:membrane"/>
    <property type="evidence" value="ECO:0007669"/>
    <property type="project" value="UniProtKB-SubCell"/>
</dbReference>
<feature type="domain" description="Cyclin-like" evidence="13">
    <location>
        <begin position="153"/>
        <end position="237"/>
    </location>
</feature>
<feature type="transmembrane region" description="Helical" evidence="12">
    <location>
        <begin position="337"/>
        <end position="356"/>
    </location>
</feature>
<feature type="transmembrane region" description="Helical" evidence="12">
    <location>
        <begin position="376"/>
        <end position="397"/>
    </location>
</feature>
<sequence length="537" mass="61720">MIEYLADHDEIVSEYKDEIFEYMRELQDEMLPDPNYMAIKQRDTHLNWEMRSRLILWLVKVHSRFCLREETLFLAINYIDRFLSLKEVSSNRLQLVGTVALSIAVKYEDREVVTIKSLQKLCGDSYAAKDFLEVEIYMLDKLRYRLGWPGPLIFLRRINEEIDEMESRAGILAKYLLEAILPDKSFVAERPSITAAAAYCLARCMLGIGEWAPLHIIPRTGKMVSELDLRTEREVTNQPGADEPPRTPRQGRSQSGHYLLLRWNDLPSWRQDNEYLLSGYRPSSGSFWKSLNSLQYIHNETVNIYSHLLGAALFATLSICVYAGIRNNHIAIQVGDALVFAAFFLGVVLCFSFSGFFHILSNHCEEVAAFWNRLDYLGIVILMWGSIVPSVYYGFYCDPNLQRLYWAVVSVLAVACAAAILAPRFQHPTFRPYRTSMYVSFGLSAMVFITHGLIICGWEIQNHRMGLDYMLTMAMLNLLGAAIYTARIPERWYQLRYDIYGCSHQVFHFIVIFAGLTHMLGLLSAFGFIHSQAQSCT</sequence>
<reference evidence="14" key="1">
    <citation type="submission" date="2021-02" db="EMBL/GenBank/DDBJ databases">
        <title>Genome sequence Cadophora malorum strain M34.</title>
        <authorList>
            <person name="Stefanovic E."/>
            <person name="Vu D."/>
            <person name="Scully C."/>
            <person name="Dijksterhuis J."/>
            <person name="Roader J."/>
            <person name="Houbraken J."/>
        </authorList>
    </citation>
    <scope>NUCLEOTIDE SEQUENCE</scope>
    <source>
        <strain evidence="14">M34</strain>
    </source>
</reference>
<accession>A0A8H7WF24</accession>
<feature type="transmembrane region" description="Helical" evidence="12">
    <location>
        <begin position="437"/>
        <end position="460"/>
    </location>
</feature>
<dbReference type="GO" id="GO:0038023">
    <property type="term" value="F:signaling receptor activity"/>
    <property type="evidence" value="ECO:0007669"/>
    <property type="project" value="TreeGrafter"/>
</dbReference>
<comment type="caution">
    <text evidence="14">The sequence shown here is derived from an EMBL/GenBank/DDBJ whole genome shotgun (WGS) entry which is preliminary data.</text>
</comment>
<evidence type="ECO:0000256" key="1">
    <source>
        <dbReference type="ARBA" id="ARBA00004141"/>
    </source>
</evidence>
<evidence type="ECO:0000313" key="15">
    <source>
        <dbReference type="Proteomes" id="UP000664132"/>
    </source>
</evidence>
<feature type="domain" description="Cyclin-like" evidence="13">
    <location>
        <begin position="56"/>
        <end position="140"/>
    </location>
</feature>
<keyword evidence="9" id="KW-0479">Metal-binding</keyword>
<dbReference type="InterPro" id="IPR006671">
    <property type="entry name" value="Cyclin_N"/>
</dbReference>
<dbReference type="InterPro" id="IPR036915">
    <property type="entry name" value="Cyclin-like_sf"/>
</dbReference>
<feature type="transmembrane region" description="Helical" evidence="12">
    <location>
        <begin position="404"/>
        <end position="425"/>
    </location>
</feature>
<dbReference type="EMBL" id="JAFJYH010000032">
    <property type="protein sequence ID" value="KAG4423597.1"/>
    <property type="molecule type" value="Genomic_DNA"/>
</dbReference>
<feature type="binding site" evidence="9">
    <location>
        <position position="508"/>
    </location>
    <ligand>
        <name>Zn(2+)</name>
        <dbReference type="ChEBI" id="CHEBI:29105"/>
    </ligand>
</feature>
<evidence type="ECO:0000256" key="5">
    <source>
        <dbReference type="ARBA" id="ARBA00022989"/>
    </source>
</evidence>
<dbReference type="PROSITE" id="PS00292">
    <property type="entry name" value="CYCLINS"/>
    <property type="match status" value="1"/>
</dbReference>
<dbReference type="GO" id="GO:0006882">
    <property type="term" value="P:intracellular zinc ion homeostasis"/>
    <property type="evidence" value="ECO:0007669"/>
    <property type="project" value="TreeGrafter"/>
</dbReference>
<evidence type="ECO:0000313" key="14">
    <source>
        <dbReference type="EMBL" id="KAG4423597.1"/>
    </source>
</evidence>
<dbReference type="AlphaFoldDB" id="A0A8H7WF24"/>
<feature type="transmembrane region" description="Helical" evidence="12">
    <location>
        <begin position="467"/>
        <end position="486"/>
    </location>
</feature>
<feature type="transmembrane region" description="Helical" evidence="12">
    <location>
        <begin position="506"/>
        <end position="529"/>
    </location>
</feature>
<evidence type="ECO:0000256" key="8">
    <source>
        <dbReference type="ARBA" id="ARBA00023306"/>
    </source>
</evidence>
<dbReference type="PANTHER" id="PTHR20855">
    <property type="entry name" value="ADIPOR/PROGESTIN RECEPTOR-RELATED"/>
    <property type="match status" value="1"/>
</dbReference>
<dbReference type="GO" id="GO:0046872">
    <property type="term" value="F:metal ion binding"/>
    <property type="evidence" value="ECO:0007669"/>
    <property type="project" value="UniProtKB-KW"/>
</dbReference>
<dbReference type="InterPro" id="IPR004367">
    <property type="entry name" value="Cyclin_C-dom"/>
</dbReference>
<comment type="subcellular location">
    <subcellularLocation>
        <location evidence="1">Membrane</location>
        <topology evidence="1">Multi-pass membrane protein</topology>
    </subcellularLocation>
</comment>
<feature type="binding site" evidence="9">
    <location>
        <position position="504"/>
    </location>
    <ligand>
        <name>Zn(2+)</name>
        <dbReference type="ChEBI" id="CHEBI:29105"/>
    </ligand>
</feature>
<keyword evidence="9" id="KW-0862">Zinc</keyword>
<evidence type="ECO:0000256" key="4">
    <source>
        <dbReference type="ARBA" id="ARBA00022692"/>
    </source>
</evidence>
<feature type="transmembrane region" description="Helical" evidence="12">
    <location>
        <begin position="304"/>
        <end position="325"/>
    </location>
</feature>
<dbReference type="Pfam" id="PF00134">
    <property type="entry name" value="Cyclin_N"/>
    <property type="match status" value="1"/>
</dbReference>
<evidence type="ECO:0000256" key="11">
    <source>
        <dbReference type="SAM" id="MobiDB-lite"/>
    </source>
</evidence>
<dbReference type="SMART" id="SM00385">
    <property type="entry name" value="CYCLIN"/>
    <property type="match status" value="2"/>
</dbReference>
<evidence type="ECO:0000256" key="2">
    <source>
        <dbReference type="ARBA" id="ARBA00007018"/>
    </source>
</evidence>
<dbReference type="GO" id="GO:0051301">
    <property type="term" value="P:cell division"/>
    <property type="evidence" value="ECO:0007669"/>
    <property type="project" value="UniProtKB-KW"/>
</dbReference>
<dbReference type="PANTHER" id="PTHR20855:SF52">
    <property type="entry name" value="ADIPONECTIN RECEPTOR PROTEIN"/>
    <property type="match status" value="1"/>
</dbReference>
<evidence type="ECO:0000256" key="3">
    <source>
        <dbReference type="ARBA" id="ARBA00022618"/>
    </source>
</evidence>
<dbReference type="Proteomes" id="UP000664132">
    <property type="component" value="Unassembled WGS sequence"/>
</dbReference>
<dbReference type="Gene3D" id="1.10.472.10">
    <property type="entry name" value="Cyclin-like"/>
    <property type="match status" value="2"/>
</dbReference>
<dbReference type="SUPFAM" id="SSF47954">
    <property type="entry name" value="Cyclin-like"/>
    <property type="match status" value="2"/>
</dbReference>
<organism evidence="14 15">
    <name type="scientific">Cadophora malorum</name>
    <dbReference type="NCBI Taxonomy" id="108018"/>
    <lineage>
        <taxon>Eukaryota</taxon>
        <taxon>Fungi</taxon>
        <taxon>Dikarya</taxon>
        <taxon>Ascomycota</taxon>
        <taxon>Pezizomycotina</taxon>
        <taxon>Leotiomycetes</taxon>
        <taxon>Helotiales</taxon>
        <taxon>Ploettnerulaceae</taxon>
        <taxon>Cadophora</taxon>
    </lineage>
</organism>
<feature type="region of interest" description="Disordered" evidence="11">
    <location>
        <begin position="233"/>
        <end position="253"/>
    </location>
</feature>
<dbReference type="Pfam" id="PF03006">
    <property type="entry name" value="HlyIII"/>
    <property type="match status" value="1"/>
</dbReference>
<feature type="binding site" evidence="9">
    <location>
        <position position="358"/>
    </location>
    <ligand>
        <name>Zn(2+)</name>
        <dbReference type="ChEBI" id="CHEBI:29105"/>
    </ligand>
</feature>
<dbReference type="Pfam" id="PF02984">
    <property type="entry name" value="Cyclin_C"/>
    <property type="match status" value="1"/>
</dbReference>
<keyword evidence="7 12" id="KW-0472">Membrane</keyword>
<keyword evidence="4 12" id="KW-0812">Transmembrane</keyword>
<dbReference type="InterPro" id="IPR013763">
    <property type="entry name" value="Cyclin-like_dom"/>
</dbReference>
<evidence type="ECO:0000256" key="6">
    <source>
        <dbReference type="ARBA" id="ARBA00023127"/>
    </source>
</evidence>
<protein>
    <recommendedName>
        <fullName evidence="13">Cyclin-like domain-containing protein</fullName>
    </recommendedName>
</protein>
<evidence type="ECO:0000259" key="13">
    <source>
        <dbReference type="SMART" id="SM00385"/>
    </source>
</evidence>
<evidence type="ECO:0000256" key="7">
    <source>
        <dbReference type="ARBA" id="ARBA00023136"/>
    </source>
</evidence>
<evidence type="ECO:0000256" key="10">
    <source>
        <dbReference type="RuleBase" id="RU000383"/>
    </source>
</evidence>
<dbReference type="OrthoDB" id="529367at2759"/>
<name>A0A8H7WF24_9HELO</name>
<proteinExistence type="inferred from homology"/>
<keyword evidence="8" id="KW-0131">Cell cycle</keyword>
<dbReference type="InterPro" id="IPR004254">
    <property type="entry name" value="AdipoR/HlyIII-related"/>
</dbReference>
<evidence type="ECO:0000256" key="9">
    <source>
        <dbReference type="PIRSR" id="PIRSR604254-1"/>
    </source>
</evidence>
<dbReference type="FunFam" id="1.10.472.10:FF:000001">
    <property type="entry name" value="G2/mitotic-specific cyclin"/>
    <property type="match status" value="1"/>
</dbReference>